<dbReference type="Gene3D" id="3.90.79.10">
    <property type="entry name" value="Nucleoside Triphosphate Pyrophosphohydrolase"/>
    <property type="match status" value="1"/>
</dbReference>
<feature type="compositionally biased region" description="Basic residues" evidence="4">
    <location>
        <begin position="179"/>
        <end position="198"/>
    </location>
</feature>
<reference evidence="7" key="1">
    <citation type="journal article" date="2019" name="Int. J. Syst. Evol. Microbiol.">
        <title>The Global Catalogue of Microorganisms (GCM) 10K type strain sequencing project: providing services to taxonomists for standard genome sequencing and annotation.</title>
        <authorList>
            <consortium name="The Broad Institute Genomics Platform"/>
            <consortium name="The Broad Institute Genome Sequencing Center for Infectious Disease"/>
            <person name="Wu L."/>
            <person name="Ma J."/>
        </authorList>
    </citation>
    <scope>NUCLEOTIDE SEQUENCE [LARGE SCALE GENOMIC DNA]</scope>
    <source>
        <strain evidence="7">JCM 18081</strain>
    </source>
</reference>
<dbReference type="Pfam" id="PF00293">
    <property type="entry name" value="NUDIX"/>
    <property type="match status" value="1"/>
</dbReference>
<dbReference type="RefSeq" id="WP_345617721.1">
    <property type="nucleotide sequence ID" value="NZ_BAABIG010000010.1"/>
</dbReference>
<protein>
    <recommendedName>
        <fullName evidence="5">Nudix hydrolase domain-containing protein</fullName>
    </recommendedName>
</protein>
<dbReference type="InterPro" id="IPR015797">
    <property type="entry name" value="NUDIX_hydrolase-like_dom_sf"/>
</dbReference>
<evidence type="ECO:0000256" key="4">
    <source>
        <dbReference type="SAM" id="MobiDB-lite"/>
    </source>
</evidence>
<dbReference type="SUPFAM" id="SSF55811">
    <property type="entry name" value="Nudix"/>
    <property type="match status" value="1"/>
</dbReference>
<keyword evidence="2 3" id="KW-0378">Hydrolase</keyword>
<comment type="caution">
    <text evidence="6">The sequence shown here is derived from an EMBL/GenBank/DDBJ whole genome shotgun (WGS) entry which is preliminary data.</text>
</comment>
<organism evidence="6 7">
    <name type="scientific">Streptomyces ziwulingensis</name>
    <dbReference type="NCBI Taxonomy" id="1045501"/>
    <lineage>
        <taxon>Bacteria</taxon>
        <taxon>Bacillati</taxon>
        <taxon>Actinomycetota</taxon>
        <taxon>Actinomycetes</taxon>
        <taxon>Kitasatosporales</taxon>
        <taxon>Streptomycetaceae</taxon>
        <taxon>Streptomyces</taxon>
    </lineage>
</organism>
<evidence type="ECO:0000256" key="3">
    <source>
        <dbReference type="RuleBase" id="RU003476"/>
    </source>
</evidence>
<sequence length="198" mass="21417">MRDASVIVARDAGGMVAVLAAEFPRHGGAYVFLPGGRREDGETPEECARRELHEEAGVTARAWQPLGSYALTLDSTARIHLFLAEGLTRGPQQLTPGEEGFTLMWWPMPAAIRAAAEGRFLLQGGPLALLPAQQVITVRAESIPASAPSRSPRHGPRRTDESPAGPDVDRRGPGDRTRVRPTRRTPPKPHATSRGRAR</sequence>
<dbReference type="InterPro" id="IPR000086">
    <property type="entry name" value="NUDIX_hydrolase_dom"/>
</dbReference>
<feature type="region of interest" description="Disordered" evidence="4">
    <location>
        <begin position="142"/>
        <end position="198"/>
    </location>
</feature>
<comment type="similarity">
    <text evidence="1 3">Belongs to the Nudix hydrolase family.</text>
</comment>
<dbReference type="PROSITE" id="PS00893">
    <property type="entry name" value="NUDIX_BOX"/>
    <property type="match status" value="1"/>
</dbReference>
<evidence type="ECO:0000313" key="6">
    <source>
        <dbReference type="EMBL" id="GAA4788105.1"/>
    </source>
</evidence>
<name>A0ABP9B042_9ACTN</name>
<accession>A0ABP9B042</accession>
<dbReference type="InterPro" id="IPR020084">
    <property type="entry name" value="NUDIX_hydrolase_CS"/>
</dbReference>
<feature type="compositionally biased region" description="Basic and acidic residues" evidence="4">
    <location>
        <begin position="157"/>
        <end position="178"/>
    </location>
</feature>
<dbReference type="Proteomes" id="UP001501265">
    <property type="component" value="Unassembled WGS sequence"/>
</dbReference>
<evidence type="ECO:0000256" key="2">
    <source>
        <dbReference type="ARBA" id="ARBA00022801"/>
    </source>
</evidence>
<evidence type="ECO:0000259" key="5">
    <source>
        <dbReference type="PROSITE" id="PS51462"/>
    </source>
</evidence>
<gene>
    <name evidence="6" type="ORF">GCM10023220_10630</name>
</gene>
<dbReference type="EMBL" id="BAABIG010000010">
    <property type="protein sequence ID" value="GAA4788105.1"/>
    <property type="molecule type" value="Genomic_DNA"/>
</dbReference>
<dbReference type="PROSITE" id="PS51462">
    <property type="entry name" value="NUDIX"/>
    <property type="match status" value="1"/>
</dbReference>
<proteinExistence type="inferred from homology"/>
<dbReference type="PRINTS" id="PR00502">
    <property type="entry name" value="NUDIXFAMILY"/>
</dbReference>
<evidence type="ECO:0000256" key="1">
    <source>
        <dbReference type="ARBA" id="ARBA00005582"/>
    </source>
</evidence>
<dbReference type="InterPro" id="IPR020476">
    <property type="entry name" value="Nudix_hydrolase"/>
</dbReference>
<feature type="domain" description="Nudix hydrolase" evidence="5">
    <location>
        <begin position="1"/>
        <end position="135"/>
    </location>
</feature>
<evidence type="ECO:0000313" key="7">
    <source>
        <dbReference type="Proteomes" id="UP001501265"/>
    </source>
</evidence>
<keyword evidence="7" id="KW-1185">Reference proteome</keyword>
<dbReference type="CDD" id="cd03424">
    <property type="entry name" value="NUDIX_ADPRase_Nudt5_UGPPase_Nudt14"/>
    <property type="match status" value="1"/>
</dbReference>